<comment type="catalytic activity">
    <reaction evidence="7">
        <text>3-phosphoshikimate + phosphoenolpyruvate = 5-O-(1-carboxyvinyl)-3-phosphoshikimate + phosphate</text>
        <dbReference type="Rhea" id="RHEA:21256"/>
        <dbReference type="ChEBI" id="CHEBI:43474"/>
        <dbReference type="ChEBI" id="CHEBI:57701"/>
        <dbReference type="ChEBI" id="CHEBI:58702"/>
        <dbReference type="ChEBI" id="CHEBI:145989"/>
        <dbReference type="EC" id="2.5.1.19"/>
    </reaction>
    <physiologicalReaction direction="left-to-right" evidence="7">
        <dbReference type="Rhea" id="RHEA:21257"/>
    </physiologicalReaction>
</comment>
<evidence type="ECO:0000256" key="5">
    <source>
        <dbReference type="ARBA" id="ARBA00022679"/>
    </source>
</evidence>
<comment type="subcellular location">
    <subcellularLocation>
        <location evidence="8">Cytoplasm</location>
    </subcellularLocation>
</comment>
<dbReference type="InterPro" id="IPR001986">
    <property type="entry name" value="Enolpyruvate_Tfrase_dom"/>
</dbReference>
<comment type="function">
    <text evidence="8">Catalyzes the transfer of the enolpyruvyl moiety of phosphoenolpyruvate (PEP) to the 5-hydroxyl of shikimate-3-phosphate (S3P) to produce enolpyruvyl shikimate-3-phosphate and inorganic phosphate.</text>
</comment>
<dbReference type="PROSITE" id="PS00104">
    <property type="entry name" value="EPSP_SYNTHASE_1"/>
    <property type="match status" value="1"/>
</dbReference>
<dbReference type="GO" id="GO:0009073">
    <property type="term" value="P:aromatic amino acid family biosynthetic process"/>
    <property type="evidence" value="ECO:0007669"/>
    <property type="project" value="UniProtKB-KW"/>
</dbReference>
<dbReference type="PIRSF" id="PIRSF000505">
    <property type="entry name" value="EPSPS"/>
    <property type="match status" value="1"/>
</dbReference>
<dbReference type="SUPFAM" id="SSF55205">
    <property type="entry name" value="EPT/RTPC-like"/>
    <property type="match status" value="1"/>
</dbReference>
<dbReference type="AlphaFoldDB" id="A0A9E4ZCT3"/>
<protein>
    <recommendedName>
        <fullName evidence="8">3-phosphoshikimate 1-carboxyvinyltransferase</fullName>
        <ecNumber evidence="8">2.5.1.19</ecNumber>
    </recommendedName>
    <alternativeName>
        <fullName evidence="8">5-enolpyruvylshikimate-3-phosphate synthase</fullName>
        <shortName evidence="8">EPSP synthase</shortName>
        <shortName evidence="8">EPSPS</shortName>
    </alternativeName>
</protein>
<reference evidence="10" key="1">
    <citation type="journal article" date="2021" name="mSystems">
        <title>Bacteria and Archaea Synergistically Convert Glycine Betaine to Biogenic Methane in the Formosa Cold Seep of the South China Sea.</title>
        <authorList>
            <person name="Li L."/>
            <person name="Zhang W."/>
            <person name="Zhang S."/>
            <person name="Song L."/>
            <person name="Sun Q."/>
            <person name="Zhang H."/>
            <person name="Xiang H."/>
            <person name="Dong X."/>
        </authorList>
    </citation>
    <scope>NUCLEOTIDE SEQUENCE</scope>
    <source>
        <strain evidence="10">LLY</strain>
    </source>
</reference>
<evidence type="ECO:0000313" key="11">
    <source>
        <dbReference type="Proteomes" id="UP001056766"/>
    </source>
</evidence>
<feature type="binding site" evidence="8">
    <location>
        <position position="20"/>
    </location>
    <ligand>
        <name>3-phosphoshikimate</name>
        <dbReference type="ChEBI" id="CHEBI:145989"/>
    </ligand>
</feature>
<dbReference type="Pfam" id="PF00275">
    <property type="entry name" value="EPSP_synthase"/>
    <property type="match status" value="1"/>
</dbReference>
<dbReference type="HAMAP" id="MF_00210">
    <property type="entry name" value="EPSP_synth"/>
    <property type="match status" value="1"/>
</dbReference>
<evidence type="ECO:0000256" key="1">
    <source>
        <dbReference type="ARBA" id="ARBA00004811"/>
    </source>
</evidence>
<dbReference type="GO" id="GO:0008652">
    <property type="term" value="P:amino acid biosynthetic process"/>
    <property type="evidence" value="ECO:0007669"/>
    <property type="project" value="UniProtKB-KW"/>
</dbReference>
<evidence type="ECO:0000256" key="2">
    <source>
        <dbReference type="ARBA" id="ARBA00009948"/>
    </source>
</evidence>
<proteinExistence type="inferred from homology"/>
<name>A0A9E4ZCT3_9EURY</name>
<evidence type="ECO:0000256" key="3">
    <source>
        <dbReference type="ARBA" id="ARBA00022490"/>
    </source>
</evidence>
<dbReference type="Proteomes" id="UP001056766">
    <property type="component" value="Unassembled WGS sequence"/>
</dbReference>
<evidence type="ECO:0000256" key="8">
    <source>
        <dbReference type="HAMAP-Rule" id="MF_00210"/>
    </source>
</evidence>
<feature type="binding site" evidence="8">
    <location>
        <position position="118"/>
    </location>
    <ligand>
        <name>phosphoenolpyruvate</name>
        <dbReference type="ChEBI" id="CHEBI:58702"/>
    </ligand>
</feature>
<sequence>MKVTVGRSGVHGEIFAPPSKSYTHRAITVAALSKESIIHRPLISADTQSTIKACEMLGAYIEKDGDKLLISGIDGEPQTPDNVIDVGNSGTTLRFMTAVSALGQGTTVLTGDNSIRSRPNGPLLNVLNDLGVQSISTRGNGCAPIVVTGGLKGAIAKIDGSISSQFISALLLACPLTKNSTTLSIKGELKSKPYIDVTLDILEKAGAEIYLEENHSLKFIIPGSQKYRLKEYTVPGDFSSASYLLAAAAMTDTKIKVNNLYPSMQGDIAIIDILKEMGANIYWNKEEGTVEVNGGKLHGITMDAGATPDLVPTVAVLGAVAEGETVITNAEHVRYKETDRLHAMAVELNKMGISTSEEKDKLTIKGGELKGADVHGWHDHRIVMSLTLAGMIAGNTTIDNAEAIFISYPNFFDSMRSIGADVILSEQ</sequence>
<feature type="binding site" evidence="8">
    <location>
        <position position="340"/>
    </location>
    <ligand>
        <name>phosphoenolpyruvate</name>
        <dbReference type="ChEBI" id="CHEBI:58702"/>
    </ligand>
</feature>
<accession>A0A9E4ZCT3</accession>
<dbReference type="GO" id="GO:0009423">
    <property type="term" value="P:chorismate biosynthetic process"/>
    <property type="evidence" value="ECO:0007669"/>
    <property type="project" value="UniProtKB-UniRule"/>
</dbReference>
<comment type="caution">
    <text evidence="8">Lacks conserved residue(s) required for the propagation of feature annotation.</text>
</comment>
<feature type="active site" description="Proton acceptor" evidence="8">
    <location>
        <position position="309"/>
    </location>
</feature>
<dbReference type="GO" id="GO:0005737">
    <property type="term" value="C:cytoplasm"/>
    <property type="evidence" value="ECO:0007669"/>
    <property type="project" value="UniProtKB-SubCell"/>
</dbReference>
<dbReference type="EMBL" id="JAGSOI010000002">
    <property type="protein sequence ID" value="MCM1985580.1"/>
    <property type="molecule type" value="Genomic_DNA"/>
</dbReference>
<evidence type="ECO:0000256" key="6">
    <source>
        <dbReference type="ARBA" id="ARBA00023141"/>
    </source>
</evidence>
<feature type="binding site" evidence="8">
    <location>
        <position position="163"/>
    </location>
    <ligand>
        <name>3-phosphoshikimate</name>
        <dbReference type="ChEBI" id="CHEBI:145989"/>
    </ligand>
</feature>
<organism evidence="10 11">
    <name type="scientific">Methanococcoides seepicolus</name>
    <dbReference type="NCBI Taxonomy" id="2828780"/>
    <lineage>
        <taxon>Archaea</taxon>
        <taxon>Methanobacteriati</taxon>
        <taxon>Methanobacteriota</taxon>
        <taxon>Stenosarchaea group</taxon>
        <taxon>Methanomicrobia</taxon>
        <taxon>Methanosarcinales</taxon>
        <taxon>Methanosarcinaceae</taxon>
        <taxon>Methanococcoides</taxon>
    </lineage>
</organism>
<dbReference type="InterPro" id="IPR013792">
    <property type="entry name" value="RNA3'P_cycl/enolpyr_Trfase_a/b"/>
</dbReference>
<dbReference type="RefSeq" id="WP_250866960.1">
    <property type="nucleotide sequence ID" value="NZ_JAGSOI010000002.1"/>
</dbReference>
<feature type="binding site" evidence="8">
    <location>
        <position position="336"/>
    </location>
    <ligand>
        <name>3-phosphoshikimate</name>
        <dbReference type="ChEBI" id="CHEBI:145989"/>
    </ligand>
</feature>
<evidence type="ECO:0000256" key="4">
    <source>
        <dbReference type="ARBA" id="ARBA00022605"/>
    </source>
</evidence>
<feature type="binding site" evidence="8">
    <location>
        <position position="165"/>
    </location>
    <ligand>
        <name>3-phosphoshikimate</name>
        <dbReference type="ChEBI" id="CHEBI:145989"/>
    </ligand>
</feature>
<evidence type="ECO:0000259" key="9">
    <source>
        <dbReference type="Pfam" id="PF00275"/>
    </source>
</evidence>
<keyword evidence="4 8" id="KW-0028">Amino-acid biosynthesis</keyword>
<dbReference type="EC" id="2.5.1.19" evidence="8"/>
<dbReference type="Gene3D" id="3.65.10.10">
    <property type="entry name" value="Enolpyruvate transferase domain"/>
    <property type="match status" value="2"/>
</dbReference>
<keyword evidence="6 8" id="KW-0057">Aromatic amino acid biosynthesis</keyword>
<dbReference type="PANTHER" id="PTHR21090">
    <property type="entry name" value="AROM/DEHYDROQUINATE SYNTHASE"/>
    <property type="match status" value="1"/>
</dbReference>
<dbReference type="InterPro" id="IPR006264">
    <property type="entry name" value="EPSP_synthase"/>
</dbReference>
<comment type="caution">
    <text evidence="10">The sequence shown here is derived from an EMBL/GenBank/DDBJ whole genome shotgun (WGS) entry which is preliminary data.</text>
</comment>
<dbReference type="InterPro" id="IPR036968">
    <property type="entry name" value="Enolpyruvate_Tfrase_sf"/>
</dbReference>
<feature type="binding site" evidence="8">
    <location>
        <position position="90"/>
    </location>
    <ligand>
        <name>phosphoenolpyruvate</name>
        <dbReference type="ChEBI" id="CHEBI:58702"/>
    </ligand>
</feature>
<feature type="binding site" evidence="8">
    <location>
        <position position="165"/>
    </location>
    <ligand>
        <name>phosphoenolpyruvate</name>
        <dbReference type="ChEBI" id="CHEBI:58702"/>
    </ligand>
</feature>
<keyword evidence="3 8" id="KW-0963">Cytoplasm</keyword>
<comment type="subunit">
    <text evidence="8">Monomer.</text>
</comment>
<feature type="binding site" evidence="8">
    <location>
        <position position="21"/>
    </location>
    <ligand>
        <name>3-phosphoshikimate</name>
        <dbReference type="ChEBI" id="CHEBI:145989"/>
    </ligand>
</feature>
<dbReference type="NCBIfam" id="TIGR01356">
    <property type="entry name" value="aroA"/>
    <property type="match status" value="1"/>
</dbReference>
<feature type="binding site" evidence="8">
    <location>
        <position position="309"/>
    </location>
    <ligand>
        <name>3-phosphoshikimate</name>
        <dbReference type="ChEBI" id="CHEBI:145989"/>
    </ligand>
</feature>
<dbReference type="PROSITE" id="PS00885">
    <property type="entry name" value="EPSP_SYNTHASE_2"/>
    <property type="match status" value="1"/>
</dbReference>
<feature type="domain" description="Enolpyruvate transferase" evidence="9">
    <location>
        <begin position="8"/>
        <end position="415"/>
    </location>
</feature>
<comment type="pathway">
    <text evidence="1">Metabolic intermediate biosynthesis; chorismate biosynthesis; chorismate from D-erythrose 4-phosphate and phosphoenolpyruvate: step 6/7.</text>
</comment>
<keyword evidence="11" id="KW-1185">Reference proteome</keyword>
<dbReference type="PANTHER" id="PTHR21090:SF5">
    <property type="entry name" value="PENTAFUNCTIONAL AROM POLYPEPTIDE"/>
    <property type="match status" value="1"/>
</dbReference>
<dbReference type="GO" id="GO:0003866">
    <property type="term" value="F:3-phosphoshikimate 1-carboxyvinyltransferase activity"/>
    <property type="evidence" value="ECO:0007669"/>
    <property type="project" value="UniProtKB-UniRule"/>
</dbReference>
<reference evidence="10" key="2">
    <citation type="submission" date="2021-04" db="EMBL/GenBank/DDBJ databases">
        <authorList>
            <person name="Dong X."/>
        </authorList>
    </citation>
    <scope>NUCLEOTIDE SEQUENCE</scope>
    <source>
        <strain evidence="10">LLY</strain>
    </source>
</reference>
<evidence type="ECO:0000256" key="7">
    <source>
        <dbReference type="ARBA" id="ARBA00044633"/>
    </source>
</evidence>
<gene>
    <name evidence="8 10" type="primary">aroA</name>
    <name evidence="10" type="ORF">KDK67_00875</name>
</gene>
<dbReference type="FunFam" id="3.65.10.10:FF:000012">
    <property type="entry name" value="Pentafunctional AROM polypeptide"/>
    <property type="match status" value="1"/>
</dbReference>
<evidence type="ECO:0000313" key="10">
    <source>
        <dbReference type="EMBL" id="MCM1985580.1"/>
    </source>
</evidence>
<dbReference type="CDD" id="cd01556">
    <property type="entry name" value="EPSP_synthase"/>
    <property type="match status" value="1"/>
</dbReference>
<feature type="binding site" evidence="8">
    <location>
        <position position="381"/>
    </location>
    <ligand>
        <name>phosphoenolpyruvate</name>
        <dbReference type="ChEBI" id="CHEBI:58702"/>
    </ligand>
</feature>
<keyword evidence="5 8" id="KW-0808">Transferase</keyword>
<feature type="binding site" evidence="8">
    <location>
        <position position="20"/>
    </location>
    <ligand>
        <name>phosphoenolpyruvate</name>
        <dbReference type="ChEBI" id="CHEBI:58702"/>
    </ligand>
</feature>
<feature type="binding site" evidence="8">
    <location>
        <position position="25"/>
    </location>
    <ligand>
        <name>3-phosphoshikimate</name>
        <dbReference type="ChEBI" id="CHEBI:145989"/>
    </ligand>
</feature>
<feature type="binding site" evidence="8">
    <location>
        <position position="164"/>
    </location>
    <ligand>
        <name>3-phosphoshikimate</name>
        <dbReference type="ChEBI" id="CHEBI:145989"/>
    </ligand>
</feature>
<comment type="similarity">
    <text evidence="2 8">Belongs to the EPSP synthase family.</text>
</comment>
<feature type="binding site" evidence="8">
    <location>
        <position position="191"/>
    </location>
    <ligand>
        <name>3-phosphoshikimate</name>
        <dbReference type="ChEBI" id="CHEBI:145989"/>
    </ligand>
</feature>
<dbReference type="InterPro" id="IPR023193">
    <property type="entry name" value="EPSP_synthase_CS"/>
</dbReference>